<dbReference type="SUPFAM" id="SSF51735">
    <property type="entry name" value="NAD(P)-binding Rossmann-fold domains"/>
    <property type="match status" value="1"/>
</dbReference>
<dbReference type="Pfam" id="PF01232">
    <property type="entry name" value="Mannitol_dh"/>
    <property type="match status" value="1"/>
</dbReference>
<sequence>MDELTTAAPSCSIERPIMSTAPSLANLSALPEGVRVPTYARAGLSPGIVHIGLGNFHRAHQAWYLHRLMDRGLAQDWAILGAGVRAADAAARTKMLAQDCLTTLIALDPTGRSAEVTGSMIGYVPVADGNAPLIAAMTDPAIRIVSLTVTEGGYYKTGDGGFDADHPDMAHDAAHPDTPRSAFGAMVAALAARRARGTGPFTCQSCDNLQGNGDILRQTVVGLARLTDADLADWIDGACTFPNSMVDCIVPATGPSELALARDFGVDDAVPVTHEAFRQWVIEDRFCAGRPDWDLVGATFTDDVHAYEAMKIRILNGGHQVIANAGEIVGVPTIADCMAHPDIHALFRKVETEEIVPHVHAVPGMTPQSYVDLIDSRFSNPEIRDTTRRVAFDGSSRHTGFVLPVIRAGLAAGTPVAGLALVEALWARMCEGTREDGSTIDTNDPIWDDLQAAAKAARDDPQAWLDQPRLYGDLAQDAKFAPAFARWLRMIWADGTVAALRSYHGQG</sequence>
<evidence type="ECO:0000256" key="1">
    <source>
        <dbReference type="ARBA" id="ARBA00023002"/>
    </source>
</evidence>
<dbReference type="PRINTS" id="PR00084">
    <property type="entry name" value="MTLDHDRGNASE"/>
</dbReference>
<dbReference type="PANTHER" id="PTHR43362">
    <property type="entry name" value="MANNITOL DEHYDROGENASE DSF1-RELATED"/>
    <property type="match status" value="1"/>
</dbReference>
<dbReference type="InterPro" id="IPR013328">
    <property type="entry name" value="6PGD_dom2"/>
</dbReference>
<dbReference type="SUPFAM" id="SSF48179">
    <property type="entry name" value="6-phosphogluconate dehydrogenase C-terminal domain-like"/>
    <property type="match status" value="1"/>
</dbReference>
<reference evidence="4 5" key="1">
    <citation type="submission" date="2016-10" db="EMBL/GenBank/DDBJ databases">
        <authorList>
            <person name="de Groot N.N."/>
        </authorList>
    </citation>
    <scope>NUCLEOTIDE SEQUENCE [LARGE SCALE GENOMIC DNA]</scope>
    <source>
        <strain evidence="4 5">DSM 16213</strain>
    </source>
</reference>
<dbReference type="AlphaFoldDB" id="A0A1H8CVV9"/>
<keyword evidence="5" id="KW-1185">Reference proteome</keyword>
<dbReference type="Gene3D" id="3.40.50.720">
    <property type="entry name" value="NAD(P)-binding Rossmann-like Domain"/>
    <property type="match status" value="1"/>
</dbReference>
<dbReference type="InterPro" id="IPR036291">
    <property type="entry name" value="NAD(P)-bd_dom_sf"/>
</dbReference>
<keyword evidence="1" id="KW-0560">Oxidoreductase</keyword>
<dbReference type="Proteomes" id="UP000199585">
    <property type="component" value="Unassembled WGS sequence"/>
</dbReference>
<organism evidence="4 5">
    <name type="scientific">Loktanella fryxellensis</name>
    <dbReference type="NCBI Taxonomy" id="245187"/>
    <lineage>
        <taxon>Bacteria</taxon>
        <taxon>Pseudomonadati</taxon>
        <taxon>Pseudomonadota</taxon>
        <taxon>Alphaproteobacteria</taxon>
        <taxon>Rhodobacterales</taxon>
        <taxon>Roseobacteraceae</taxon>
        <taxon>Loktanella</taxon>
    </lineage>
</organism>
<proteinExistence type="predicted"/>
<dbReference type="InterPro" id="IPR000669">
    <property type="entry name" value="Mannitol_DH"/>
</dbReference>
<dbReference type="PANTHER" id="PTHR43362:SF1">
    <property type="entry name" value="MANNITOL DEHYDROGENASE 2-RELATED"/>
    <property type="match status" value="1"/>
</dbReference>
<evidence type="ECO:0000259" key="3">
    <source>
        <dbReference type="Pfam" id="PF08125"/>
    </source>
</evidence>
<evidence type="ECO:0000259" key="2">
    <source>
        <dbReference type="Pfam" id="PF01232"/>
    </source>
</evidence>
<dbReference type="Pfam" id="PF08125">
    <property type="entry name" value="Mannitol_dh_C"/>
    <property type="match status" value="1"/>
</dbReference>
<feature type="domain" description="Mannitol dehydrogenase N-terminal" evidence="2">
    <location>
        <begin position="47"/>
        <end position="294"/>
    </location>
</feature>
<dbReference type="EMBL" id="FOCI01000007">
    <property type="protein sequence ID" value="SEM99012.1"/>
    <property type="molecule type" value="Genomic_DNA"/>
</dbReference>
<accession>A0A1H8CVV9</accession>
<dbReference type="InterPro" id="IPR008927">
    <property type="entry name" value="6-PGluconate_DH-like_C_sf"/>
</dbReference>
<dbReference type="STRING" id="245187.SAMN04488003_107124"/>
<dbReference type="GO" id="GO:0016616">
    <property type="term" value="F:oxidoreductase activity, acting on the CH-OH group of donors, NAD or NADP as acceptor"/>
    <property type="evidence" value="ECO:0007669"/>
    <property type="project" value="TreeGrafter"/>
</dbReference>
<dbReference type="InterPro" id="IPR050988">
    <property type="entry name" value="Mannitol_DH/Oxidoreductase"/>
</dbReference>
<feature type="domain" description="Mannitol dehydrogenase C-terminal" evidence="3">
    <location>
        <begin position="303"/>
        <end position="490"/>
    </location>
</feature>
<dbReference type="InterPro" id="IPR013118">
    <property type="entry name" value="Mannitol_DH_C"/>
</dbReference>
<evidence type="ECO:0000313" key="4">
    <source>
        <dbReference type="EMBL" id="SEM99012.1"/>
    </source>
</evidence>
<dbReference type="Gene3D" id="1.10.1040.10">
    <property type="entry name" value="N-(1-d-carboxylethyl)-l-norvaline Dehydrogenase, domain 2"/>
    <property type="match status" value="1"/>
</dbReference>
<dbReference type="InterPro" id="IPR013131">
    <property type="entry name" value="Mannitol_DH_N"/>
</dbReference>
<evidence type="ECO:0000313" key="5">
    <source>
        <dbReference type="Proteomes" id="UP000199585"/>
    </source>
</evidence>
<gene>
    <name evidence="4" type="ORF">SAMN04488003_107124</name>
</gene>
<protein>
    <submittedName>
        <fullName evidence="4">Mannitol 2-dehydrogenase</fullName>
    </submittedName>
</protein>
<name>A0A1H8CVV9_9RHOB</name>